<accession>A0ABN8J7Q4</accession>
<dbReference type="InterPro" id="IPR000504">
    <property type="entry name" value="RRM_dom"/>
</dbReference>
<feature type="non-terminal residue" evidence="5">
    <location>
        <position position="194"/>
    </location>
</feature>
<feature type="region of interest" description="Disordered" evidence="3">
    <location>
        <begin position="141"/>
        <end position="194"/>
    </location>
</feature>
<keyword evidence="1 2" id="KW-0694">RNA-binding</keyword>
<gene>
    <name evidence="5" type="ORF">IPOD504_LOCUS17052</name>
</gene>
<dbReference type="Pfam" id="PF00076">
    <property type="entry name" value="RRM_1"/>
    <property type="match status" value="1"/>
</dbReference>
<keyword evidence="6" id="KW-1185">Reference proteome</keyword>
<proteinExistence type="predicted"/>
<dbReference type="InterPro" id="IPR012677">
    <property type="entry name" value="Nucleotide-bd_a/b_plait_sf"/>
</dbReference>
<evidence type="ECO:0000313" key="6">
    <source>
        <dbReference type="Proteomes" id="UP000837857"/>
    </source>
</evidence>
<name>A0ABN8J7Q4_9NEOP</name>
<dbReference type="InterPro" id="IPR035979">
    <property type="entry name" value="RBD_domain_sf"/>
</dbReference>
<dbReference type="SUPFAM" id="SSF54928">
    <property type="entry name" value="RNA-binding domain, RBD"/>
    <property type="match status" value="1"/>
</dbReference>
<organism evidence="5 6">
    <name type="scientific">Iphiclides podalirius</name>
    <name type="common">scarce swallowtail</name>
    <dbReference type="NCBI Taxonomy" id="110791"/>
    <lineage>
        <taxon>Eukaryota</taxon>
        <taxon>Metazoa</taxon>
        <taxon>Ecdysozoa</taxon>
        <taxon>Arthropoda</taxon>
        <taxon>Hexapoda</taxon>
        <taxon>Insecta</taxon>
        <taxon>Pterygota</taxon>
        <taxon>Neoptera</taxon>
        <taxon>Endopterygota</taxon>
        <taxon>Lepidoptera</taxon>
        <taxon>Glossata</taxon>
        <taxon>Ditrysia</taxon>
        <taxon>Papilionoidea</taxon>
        <taxon>Papilionidae</taxon>
        <taxon>Papilioninae</taxon>
        <taxon>Iphiclides</taxon>
    </lineage>
</organism>
<dbReference type="PROSITE" id="PS50102">
    <property type="entry name" value="RRM"/>
    <property type="match status" value="1"/>
</dbReference>
<feature type="domain" description="RRM" evidence="4">
    <location>
        <begin position="72"/>
        <end position="113"/>
    </location>
</feature>
<evidence type="ECO:0000256" key="1">
    <source>
        <dbReference type="ARBA" id="ARBA00022884"/>
    </source>
</evidence>
<evidence type="ECO:0000259" key="4">
    <source>
        <dbReference type="PROSITE" id="PS50102"/>
    </source>
</evidence>
<dbReference type="Proteomes" id="UP000837857">
    <property type="component" value="Chromosome 9"/>
</dbReference>
<feature type="compositionally biased region" description="Low complexity" evidence="3">
    <location>
        <begin position="163"/>
        <end position="175"/>
    </location>
</feature>
<sequence length="194" mass="20727">MLVGSSLCNPGVLFPAFVHSQFLIASQSLNGSTVSSSPPTPVNDASDGKGSPVPQTPSERTGAPPGAGKDAVKLFIGQIPRHLEEKDLRPMFEQFGKIYELTVLKDKHTGMHKVLTSGAPAVHVGRAGAHAFPPDACACRASPHDVTRRPASRQSRLRPPRTQPTTTGGNRGPTSQPTRHYDPPLMITRRAPFV</sequence>
<dbReference type="EMBL" id="OW152821">
    <property type="protein sequence ID" value="CAH2075918.1"/>
    <property type="molecule type" value="Genomic_DNA"/>
</dbReference>
<evidence type="ECO:0000256" key="3">
    <source>
        <dbReference type="SAM" id="MobiDB-lite"/>
    </source>
</evidence>
<reference evidence="5" key="1">
    <citation type="submission" date="2022-03" db="EMBL/GenBank/DDBJ databases">
        <authorList>
            <person name="Martin H S."/>
        </authorList>
    </citation>
    <scope>NUCLEOTIDE SEQUENCE</scope>
</reference>
<evidence type="ECO:0000256" key="2">
    <source>
        <dbReference type="PROSITE-ProRule" id="PRU00176"/>
    </source>
</evidence>
<protein>
    <recommendedName>
        <fullName evidence="4">RRM domain-containing protein</fullName>
    </recommendedName>
</protein>
<feature type="region of interest" description="Disordered" evidence="3">
    <location>
        <begin position="33"/>
        <end position="70"/>
    </location>
</feature>
<evidence type="ECO:0000313" key="5">
    <source>
        <dbReference type="EMBL" id="CAH2075918.1"/>
    </source>
</evidence>
<dbReference type="Gene3D" id="3.30.70.330">
    <property type="match status" value="1"/>
</dbReference>